<dbReference type="PANTHER" id="PTHR42856:SF1">
    <property type="entry name" value="ACYL-COENZYME A THIOESTERASE PAAI"/>
    <property type="match status" value="1"/>
</dbReference>
<name>A0A3N3ZU30_9MICC</name>
<evidence type="ECO:0000256" key="1">
    <source>
        <dbReference type="ARBA" id="ARBA00022801"/>
    </source>
</evidence>
<dbReference type="SUPFAM" id="SSF54637">
    <property type="entry name" value="Thioesterase/thiol ester dehydrase-isomerase"/>
    <property type="match status" value="1"/>
</dbReference>
<dbReference type="NCBIfam" id="TIGR02286">
    <property type="entry name" value="PaaD"/>
    <property type="match status" value="1"/>
</dbReference>
<dbReference type="OrthoDB" id="32575at2"/>
<dbReference type="Proteomes" id="UP000270616">
    <property type="component" value="Unassembled WGS sequence"/>
</dbReference>
<evidence type="ECO:0000313" key="3">
    <source>
        <dbReference type="EMBL" id="ROZ65828.1"/>
    </source>
</evidence>
<dbReference type="InterPro" id="IPR029069">
    <property type="entry name" value="HotDog_dom_sf"/>
</dbReference>
<dbReference type="GO" id="GO:0016289">
    <property type="term" value="F:acyl-CoA hydrolase activity"/>
    <property type="evidence" value="ECO:0007669"/>
    <property type="project" value="TreeGrafter"/>
</dbReference>
<keyword evidence="4" id="KW-1185">Reference proteome</keyword>
<dbReference type="PANTHER" id="PTHR42856">
    <property type="entry name" value="ACYL-COENZYME A THIOESTERASE PAAI"/>
    <property type="match status" value="1"/>
</dbReference>
<dbReference type="CDD" id="cd03443">
    <property type="entry name" value="PaaI_thioesterase"/>
    <property type="match status" value="1"/>
</dbReference>
<evidence type="ECO:0000313" key="4">
    <source>
        <dbReference type="Proteomes" id="UP000270616"/>
    </source>
</evidence>
<dbReference type="InterPro" id="IPR011973">
    <property type="entry name" value="PaaD"/>
</dbReference>
<dbReference type="NCBIfam" id="TIGR00369">
    <property type="entry name" value="unchar_dom_1"/>
    <property type="match status" value="1"/>
</dbReference>
<sequence>MGIEVVAAEHGHAVVQMTVREEMVNGFGISHGGMVFTLADTCFALTCNHPTDDDGTVTVATGVDINFLAPTRAGDVLEAEGHLLQQNGRSGICDITVRHEQTVVVLFRGRYRTIPAPKEA</sequence>
<feature type="domain" description="Thioesterase" evidence="2">
    <location>
        <begin position="27"/>
        <end position="104"/>
    </location>
</feature>
<dbReference type="Gene3D" id="3.10.129.10">
    <property type="entry name" value="Hotdog Thioesterase"/>
    <property type="match status" value="1"/>
</dbReference>
<reference evidence="3 4" key="1">
    <citation type="submission" date="2018-10" db="EMBL/GenBank/DDBJ databases">
        <title>Kocuria sp. M5W7-7, whole genome shotgun sequence.</title>
        <authorList>
            <person name="Tuo L."/>
        </authorList>
    </citation>
    <scope>NUCLEOTIDE SEQUENCE [LARGE SCALE GENOMIC DNA]</scope>
    <source>
        <strain evidence="3 4">M5W7-7</strain>
    </source>
</reference>
<dbReference type="InterPro" id="IPR006683">
    <property type="entry name" value="Thioestr_dom"/>
</dbReference>
<protein>
    <submittedName>
        <fullName evidence="3">Hydroxyphenylacetyl-CoA thioesterase PaaI</fullName>
    </submittedName>
</protein>
<dbReference type="InterPro" id="IPR052723">
    <property type="entry name" value="Acyl-CoA_thioesterase_PaaI"/>
</dbReference>
<organism evidence="3 4">
    <name type="scientific">Kocuria soli</name>
    <dbReference type="NCBI Taxonomy" id="2485125"/>
    <lineage>
        <taxon>Bacteria</taxon>
        <taxon>Bacillati</taxon>
        <taxon>Actinomycetota</taxon>
        <taxon>Actinomycetes</taxon>
        <taxon>Micrococcales</taxon>
        <taxon>Micrococcaceae</taxon>
        <taxon>Kocuria</taxon>
    </lineage>
</organism>
<comment type="caution">
    <text evidence="3">The sequence shown here is derived from an EMBL/GenBank/DDBJ whole genome shotgun (WGS) entry which is preliminary data.</text>
</comment>
<dbReference type="Pfam" id="PF03061">
    <property type="entry name" value="4HBT"/>
    <property type="match status" value="1"/>
</dbReference>
<dbReference type="EMBL" id="RKMF01000001">
    <property type="protein sequence ID" value="ROZ65828.1"/>
    <property type="molecule type" value="Genomic_DNA"/>
</dbReference>
<dbReference type="InterPro" id="IPR003736">
    <property type="entry name" value="PAAI_dom"/>
</dbReference>
<keyword evidence="1" id="KW-0378">Hydrolase</keyword>
<proteinExistence type="predicted"/>
<evidence type="ECO:0000259" key="2">
    <source>
        <dbReference type="Pfam" id="PF03061"/>
    </source>
</evidence>
<gene>
    <name evidence="3" type="primary">paaI</name>
    <name evidence="3" type="ORF">EDL96_01270</name>
</gene>
<accession>A0A3N3ZU30</accession>
<dbReference type="AlphaFoldDB" id="A0A3N3ZU30"/>